<name>A0A411Z7W2_9RHOB</name>
<evidence type="ECO:0000313" key="2">
    <source>
        <dbReference type="Proteomes" id="UP000284547"/>
    </source>
</evidence>
<organism evidence="1 2">
    <name type="scientific">Pseudotabrizicola alkalilacus</name>
    <dbReference type="NCBI Taxonomy" id="2305252"/>
    <lineage>
        <taxon>Bacteria</taxon>
        <taxon>Pseudomonadati</taxon>
        <taxon>Pseudomonadota</taxon>
        <taxon>Alphaproteobacteria</taxon>
        <taxon>Rhodobacterales</taxon>
        <taxon>Paracoccaceae</taxon>
        <taxon>Pseudotabrizicola</taxon>
    </lineage>
</organism>
<dbReference type="Proteomes" id="UP000284547">
    <property type="component" value="Unassembled WGS sequence"/>
</dbReference>
<dbReference type="EMBL" id="QWEY01000001">
    <property type="protein sequence ID" value="RGP39116.1"/>
    <property type="molecule type" value="Genomic_DNA"/>
</dbReference>
<reference evidence="1 2" key="1">
    <citation type="submission" date="2018-08" db="EMBL/GenBank/DDBJ databases">
        <title>Flavobacterium tibetense sp. nov., isolated from a wetland YonghuCo on Tibetan Plateau.</title>
        <authorList>
            <person name="Phurbu D."/>
            <person name="Lu H."/>
            <person name="Xing P."/>
        </authorList>
    </citation>
    <scope>NUCLEOTIDE SEQUENCE [LARGE SCALE GENOMIC DNA]</scope>
    <source>
        <strain evidence="1 2">DJC</strain>
    </source>
</reference>
<dbReference type="RefSeq" id="WP_118149838.1">
    <property type="nucleotide sequence ID" value="NZ_QWEY01000001.1"/>
</dbReference>
<proteinExistence type="predicted"/>
<gene>
    <name evidence="1" type="ORF">D1012_03125</name>
</gene>
<dbReference type="Pfam" id="PF09898">
    <property type="entry name" value="DUF2125"/>
    <property type="match status" value="1"/>
</dbReference>
<dbReference type="OrthoDB" id="7625707at2"/>
<dbReference type="InterPro" id="IPR018666">
    <property type="entry name" value="DUF2125"/>
</dbReference>
<evidence type="ECO:0000313" key="1">
    <source>
        <dbReference type="EMBL" id="RGP39116.1"/>
    </source>
</evidence>
<dbReference type="AlphaFoldDB" id="A0A411Z7W2"/>
<keyword evidence="2" id="KW-1185">Reference proteome</keyword>
<comment type="caution">
    <text evidence="1">The sequence shown here is derived from an EMBL/GenBank/DDBJ whole genome shotgun (WGS) entry which is preliminary data.</text>
</comment>
<accession>A0A411Z7W2</accession>
<protein>
    <submittedName>
        <fullName evidence="1">DUF2125 domain-containing protein</fullName>
    </submittedName>
</protein>
<sequence length="327" mass="35359">MMRALLSIAILLVALWSGYWFVGKTAVERGFEAFLQEAPARGLDIAQSGYSFAGFPNRFDLTVSEPRLTDQRSEIRWEAPFLQVFSLSYRPWHVIAAFAPEQVIRTPAEDIALQSGKLQASVVVSPSTALTLDRTTFVGDAIRAESSLGWVLEAETLRFATRTDPSRTNAYDIALELLNLSPDPALATRLPDLPPQIALTRVDANASFSAPLDRFAATTRPTLTALSLREAVLTWGGLSIFAKGDLLAVDGTPEGRIEIRVTGWRNLVTLATSMGLIKPEIAPTVLNMMQAVAGSSGDPEVLEMPLIFAGGQMSLGPLPLGPAPRLN</sequence>